<organism evidence="2 6">
    <name type="scientific">Mycobacterium tuberculosis</name>
    <dbReference type="NCBI Taxonomy" id="1773"/>
    <lineage>
        <taxon>Bacteria</taxon>
        <taxon>Bacillati</taxon>
        <taxon>Actinomycetota</taxon>
        <taxon>Actinomycetes</taxon>
        <taxon>Mycobacteriales</taxon>
        <taxon>Mycobacteriaceae</taxon>
        <taxon>Mycobacterium</taxon>
        <taxon>Mycobacterium tuberculosis complex</taxon>
    </lineage>
</organism>
<dbReference type="EMBL" id="CNFU01001238">
    <property type="protein sequence ID" value="CKT21261.1"/>
    <property type="molecule type" value="Genomic_DNA"/>
</dbReference>
<sequence>MSDVVGVQTPGGPTTGNHTRAVAMLKRTTQPTIDLTSRSTAANDLPVTFKPGLKGGITEQISAFGLAEQRTQVQASGTLLHV</sequence>
<dbReference type="Proteomes" id="UP000049023">
    <property type="component" value="Unassembled WGS sequence"/>
</dbReference>
<dbReference type="EMBL" id="CFOE01001037">
    <property type="protein sequence ID" value="CFE47580.1"/>
    <property type="molecule type" value="Genomic_DNA"/>
</dbReference>
<dbReference type="AlphaFoldDB" id="A0A655ALQ0"/>
<dbReference type="Proteomes" id="UP000048289">
    <property type="component" value="Unassembled WGS sequence"/>
</dbReference>
<dbReference type="EMBL" id="CSAD01001066">
    <property type="protein sequence ID" value="COW81702.1"/>
    <property type="molecule type" value="Genomic_DNA"/>
</dbReference>
<evidence type="ECO:0000313" key="2">
    <source>
        <dbReference type="EMBL" id="CKT21261.1"/>
    </source>
</evidence>
<dbReference type="Proteomes" id="UP000045842">
    <property type="component" value="Unassembled WGS sequence"/>
</dbReference>
<evidence type="ECO:0000313" key="5">
    <source>
        <dbReference type="Proteomes" id="UP000048289"/>
    </source>
</evidence>
<evidence type="ECO:0000313" key="3">
    <source>
        <dbReference type="EMBL" id="COW81702.1"/>
    </source>
</evidence>
<name>A0A655ALQ0_MYCTX</name>
<evidence type="ECO:0000313" key="4">
    <source>
        <dbReference type="Proteomes" id="UP000045842"/>
    </source>
</evidence>
<evidence type="ECO:0000313" key="6">
    <source>
        <dbReference type="Proteomes" id="UP000049023"/>
    </source>
</evidence>
<gene>
    <name evidence="3" type="ORF">ERS007679_04350</name>
    <name evidence="1" type="ORF">ERS007681_04375</name>
    <name evidence="2" type="ORF">ERS027661_04069</name>
</gene>
<proteinExistence type="predicted"/>
<protein>
    <submittedName>
        <fullName evidence="2">Uncharacterized protein</fullName>
    </submittedName>
</protein>
<reference evidence="4 5" key="1">
    <citation type="submission" date="2015-03" db="EMBL/GenBank/DDBJ databases">
        <authorList>
            <consortium name="Pathogen Informatics"/>
        </authorList>
    </citation>
    <scope>NUCLEOTIDE SEQUENCE [LARGE SCALE GENOMIC DNA]</scope>
    <source>
        <strain evidence="2 6">Bir 187</strain>
        <strain evidence="3 4">G09801536</strain>
        <strain evidence="1 5">G09901357</strain>
    </source>
</reference>
<evidence type="ECO:0000313" key="1">
    <source>
        <dbReference type="EMBL" id="CFE47580.1"/>
    </source>
</evidence>
<accession>A0A655ALQ0</accession>